<dbReference type="Pfam" id="PF03466">
    <property type="entry name" value="LysR_substrate"/>
    <property type="match status" value="1"/>
</dbReference>
<dbReference type="FunFam" id="1.10.10.10:FF:000001">
    <property type="entry name" value="LysR family transcriptional regulator"/>
    <property type="match status" value="1"/>
</dbReference>
<dbReference type="InterPro" id="IPR050950">
    <property type="entry name" value="HTH-type_LysR_regulators"/>
</dbReference>
<dbReference type="PANTHER" id="PTHR30419">
    <property type="entry name" value="HTH-TYPE TRANSCRIPTIONAL REGULATOR YBHD"/>
    <property type="match status" value="1"/>
</dbReference>
<comment type="similarity">
    <text evidence="1">Belongs to the LysR transcriptional regulatory family.</text>
</comment>
<organism evidence="6 7">
    <name type="scientific">Micromonospora pisi</name>
    <dbReference type="NCBI Taxonomy" id="589240"/>
    <lineage>
        <taxon>Bacteria</taxon>
        <taxon>Bacillati</taxon>
        <taxon>Actinomycetota</taxon>
        <taxon>Actinomycetes</taxon>
        <taxon>Micromonosporales</taxon>
        <taxon>Micromonosporaceae</taxon>
        <taxon>Micromonospora</taxon>
    </lineage>
</organism>
<dbReference type="InterPro" id="IPR005119">
    <property type="entry name" value="LysR_subst-bd"/>
</dbReference>
<feature type="domain" description="HTH lysR-type" evidence="5">
    <location>
        <begin position="29"/>
        <end position="84"/>
    </location>
</feature>
<protein>
    <submittedName>
        <fullName evidence="6">DNA-binding transcriptional LysR family regulator</fullName>
    </submittedName>
</protein>
<reference evidence="6 7" key="1">
    <citation type="submission" date="2018-10" db="EMBL/GenBank/DDBJ databases">
        <title>Sequencing the genomes of 1000 actinobacteria strains.</title>
        <authorList>
            <person name="Klenk H.-P."/>
        </authorList>
    </citation>
    <scope>NUCLEOTIDE SEQUENCE [LARGE SCALE GENOMIC DNA]</scope>
    <source>
        <strain evidence="6 7">DSM 45175</strain>
    </source>
</reference>
<evidence type="ECO:0000256" key="2">
    <source>
        <dbReference type="ARBA" id="ARBA00023015"/>
    </source>
</evidence>
<keyword evidence="4" id="KW-0804">Transcription</keyword>
<evidence type="ECO:0000256" key="1">
    <source>
        <dbReference type="ARBA" id="ARBA00009437"/>
    </source>
</evidence>
<dbReference type="InterPro" id="IPR000847">
    <property type="entry name" value="LysR_HTH_N"/>
</dbReference>
<dbReference type="Proteomes" id="UP000277671">
    <property type="component" value="Unassembled WGS sequence"/>
</dbReference>
<keyword evidence="7" id="KW-1185">Reference proteome</keyword>
<keyword evidence="2" id="KW-0805">Transcription regulation</keyword>
<evidence type="ECO:0000256" key="4">
    <source>
        <dbReference type="ARBA" id="ARBA00023163"/>
    </source>
</evidence>
<dbReference type="CDD" id="cd05466">
    <property type="entry name" value="PBP2_LTTR_substrate"/>
    <property type="match status" value="1"/>
</dbReference>
<dbReference type="InterPro" id="IPR036390">
    <property type="entry name" value="WH_DNA-bd_sf"/>
</dbReference>
<dbReference type="RefSeq" id="WP_211349004.1">
    <property type="nucleotide sequence ID" value="NZ_RBKT01000001.1"/>
</dbReference>
<dbReference type="Gene3D" id="1.10.10.10">
    <property type="entry name" value="Winged helix-like DNA-binding domain superfamily/Winged helix DNA-binding domain"/>
    <property type="match status" value="1"/>
</dbReference>
<evidence type="ECO:0000256" key="3">
    <source>
        <dbReference type="ARBA" id="ARBA00023125"/>
    </source>
</evidence>
<dbReference type="SUPFAM" id="SSF53850">
    <property type="entry name" value="Periplasmic binding protein-like II"/>
    <property type="match status" value="1"/>
</dbReference>
<evidence type="ECO:0000259" key="5">
    <source>
        <dbReference type="PROSITE" id="PS50931"/>
    </source>
</evidence>
<keyword evidence="3 6" id="KW-0238">DNA-binding</keyword>
<comment type="caution">
    <text evidence="6">The sequence shown here is derived from an EMBL/GenBank/DDBJ whole genome shotgun (WGS) entry which is preliminary data.</text>
</comment>
<proteinExistence type="inferred from homology"/>
<evidence type="ECO:0000313" key="6">
    <source>
        <dbReference type="EMBL" id="RKR86080.1"/>
    </source>
</evidence>
<dbReference type="EMBL" id="RBKT01000001">
    <property type="protein sequence ID" value="RKR86080.1"/>
    <property type="molecule type" value="Genomic_DNA"/>
</dbReference>
<dbReference type="PANTHER" id="PTHR30419:SF31">
    <property type="entry name" value="BLR3139 PROTEIN"/>
    <property type="match status" value="1"/>
</dbReference>
<sequence>MSWDAMLVTRRDRGHSEGSWTKGWWALFLRHLEYLSALAREGHFGRAAAACWVSQPTLSDGIRKLEAEFGVAVVRRGHRFEGLTPEGERLLNWGRRLLADRDQLMAEFGRTSHEGLTGHLRLGAVPASLPPVSLLTGPFRDRHPGTNLTVLSLTSDEILRRLTDFELDAGLTYLSGEPMAGFRTVPLYSERYVLLTPENGDFAGRTEVGWAEAARLPLCLLTPDMQNRRILDGLFHRAGVTVTPRMETNSVSTLCSHVRGGRWASVIPQAWLGLLGVPPGTRVLPLARPAATSTVGLVILDRDPPPLVVSALVHVAEELDLQRSLDNLVPVDLTARFDG</sequence>
<dbReference type="Gene3D" id="3.40.190.290">
    <property type="match status" value="1"/>
</dbReference>
<dbReference type="GO" id="GO:0005829">
    <property type="term" value="C:cytosol"/>
    <property type="evidence" value="ECO:0007669"/>
    <property type="project" value="TreeGrafter"/>
</dbReference>
<gene>
    <name evidence="6" type="ORF">BDK92_0301</name>
</gene>
<dbReference type="Pfam" id="PF00126">
    <property type="entry name" value="HTH_1"/>
    <property type="match status" value="1"/>
</dbReference>
<name>A0A495JAM9_9ACTN</name>
<dbReference type="GO" id="GO:0003700">
    <property type="term" value="F:DNA-binding transcription factor activity"/>
    <property type="evidence" value="ECO:0007669"/>
    <property type="project" value="InterPro"/>
</dbReference>
<dbReference type="InterPro" id="IPR036388">
    <property type="entry name" value="WH-like_DNA-bd_sf"/>
</dbReference>
<dbReference type="PROSITE" id="PS50931">
    <property type="entry name" value="HTH_LYSR"/>
    <property type="match status" value="1"/>
</dbReference>
<evidence type="ECO:0000313" key="7">
    <source>
        <dbReference type="Proteomes" id="UP000277671"/>
    </source>
</evidence>
<dbReference type="GO" id="GO:0003677">
    <property type="term" value="F:DNA binding"/>
    <property type="evidence" value="ECO:0007669"/>
    <property type="project" value="UniProtKB-KW"/>
</dbReference>
<dbReference type="SUPFAM" id="SSF46785">
    <property type="entry name" value="Winged helix' DNA-binding domain"/>
    <property type="match status" value="1"/>
</dbReference>
<accession>A0A495JAM9</accession>
<dbReference type="AlphaFoldDB" id="A0A495JAM9"/>